<dbReference type="SUPFAM" id="SSF46785">
    <property type="entry name" value="Winged helix' DNA-binding domain"/>
    <property type="match status" value="1"/>
</dbReference>
<dbReference type="GO" id="GO:0006950">
    <property type="term" value="P:response to stress"/>
    <property type="evidence" value="ECO:0007669"/>
    <property type="project" value="TreeGrafter"/>
</dbReference>
<dbReference type="GO" id="GO:0003700">
    <property type="term" value="F:DNA-binding transcription factor activity"/>
    <property type="evidence" value="ECO:0007669"/>
    <property type="project" value="InterPro"/>
</dbReference>
<dbReference type="Pfam" id="PF12802">
    <property type="entry name" value="MarR_2"/>
    <property type="match status" value="1"/>
</dbReference>
<dbReference type="Proteomes" id="UP001139722">
    <property type="component" value="Unassembled WGS sequence"/>
</dbReference>
<accession>A0A9X2GZC9</accession>
<keyword evidence="3" id="KW-1185">Reference proteome</keyword>
<dbReference type="Gene3D" id="1.10.10.10">
    <property type="entry name" value="Winged helix-like DNA-binding domain superfamily/Winged helix DNA-binding domain"/>
    <property type="match status" value="1"/>
</dbReference>
<dbReference type="PROSITE" id="PS50995">
    <property type="entry name" value="HTH_MARR_2"/>
    <property type="match status" value="1"/>
</dbReference>
<proteinExistence type="predicted"/>
<comment type="caution">
    <text evidence="2">The sequence shown here is derived from an EMBL/GenBank/DDBJ whole genome shotgun (WGS) entry which is preliminary data.</text>
</comment>
<gene>
    <name evidence="2" type="ORF">BJ978_000414</name>
</gene>
<reference evidence="2" key="1">
    <citation type="submission" date="2022-06" db="EMBL/GenBank/DDBJ databases">
        <title>Sequencing the genomes of 1000 actinobacteria strains.</title>
        <authorList>
            <person name="Klenk H.-P."/>
        </authorList>
    </citation>
    <scope>NUCLEOTIDE SEQUENCE</scope>
    <source>
        <strain evidence="2">DSM 22016</strain>
    </source>
</reference>
<dbReference type="InterPro" id="IPR036388">
    <property type="entry name" value="WH-like_DNA-bd_sf"/>
</dbReference>
<evidence type="ECO:0000259" key="1">
    <source>
        <dbReference type="PROSITE" id="PS50995"/>
    </source>
</evidence>
<dbReference type="InterPro" id="IPR000835">
    <property type="entry name" value="HTH_MarR-typ"/>
</dbReference>
<dbReference type="InterPro" id="IPR036390">
    <property type="entry name" value="WH_DNA-bd_sf"/>
</dbReference>
<dbReference type="AlphaFoldDB" id="A0A9X2GZC9"/>
<name>A0A9X2GZC9_9MICO</name>
<evidence type="ECO:0000313" key="3">
    <source>
        <dbReference type="Proteomes" id="UP001139722"/>
    </source>
</evidence>
<keyword evidence="2" id="KW-0238">DNA-binding</keyword>
<protein>
    <submittedName>
        <fullName evidence="2">DNA-binding MarR family transcriptional regulator</fullName>
    </submittedName>
</protein>
<dbReference type="SMART" id="SM00347">
    <property type="entry name" value="HTH_MARR"/>
    <property type="match status" value="1"/>
</dbReference>
<dbReference type="GO" id="GO:0003677">
    <property type="term" value="F:DNA binding"/>
    <property type="evidence" value="ECO:0007669"/>
    <property type="project" value="UniProtKB-KW"/>
</dbReference>
<dbReference type="EMBL" id="JAMZDY010000001">
    <property type="protein sequence ID" value="MCP2369738.1"/>
    <property type="molecule type" value="Genomic_DNA"/>
</dbReference>
<dbReference type="PANTHER" id="PTHR33164">
    <property type="entry name" value="TRANSCRIPTIONAL REGULATOR, MARR FAMILY"/>
    <property type="match status" value="1"/>
</dbReference>
<dbReference type="OrthoDB" id="3237509at2"/>
<organism evidence="2 3">
    <name type="scientific">Agromyces terreus</name>
    <dbReference type="NCBI Taxonomy" id="424795"/>
    <lineage>
        <taxon>Bacteria</taxon>
        <taxon>Bacillati</taxon>
        <taxon>Actinomycetota</taxon>
        <taxon>Actinomycetes</taxon>
        <taxon>Micrococcales</taxon>
        <taxon>Microbacteriaceae</taxon>
        <taxon>Agromyces</taxon>
    </lineage>
</organism>
<dbReference type="RefSeq" id="WP_156998916.1">
    <property type="nucleotide sequence ID" value="NZ_JAMZDY010000001.1"/>
</dbReference>
<evidence type="ECO:0000313" key="2">
    <source>
        <dbReference type="EMBL" id="MCP2369738.1"/>
    </source>
</evidence>
<dbReference type="PANTHER" id="PTHR33164:SF104">
    <property type="entry name" value="TRANSCRIPTIONAL REGULATORY PROTEIN"/>
    <property type="match status" value="1"/>
</dbReference>
<feature type="domain" description="HTH marR-type" evidence="1">
    <location>
        <begin position="67"/>
        <end position="202"/>
    </location>
</feature>
<dbReference type="InterPro" id="IPR039422">
    <property type="entry name" value="MarR/SlyA-like"/>
</dbReference>
<sequence>MTSGSDASASDPLVCVRHGASARPARFGRRAFATVEIVNPRPSDRDDEVDLLIDAWSRRLPETDLSPLDVMSRLRRAANRLARLRAAAFKDAGLASWEFDVLAALRRQEEPHELSPAQLIAATMIGSAAMTNRLENLVGRGLVERRPNPRDGRSVLVRLRVEGVERVDEAMRGLVAREAVELAVLDRDDQAELARLLRLLSQDPEAG</sequence>